<proteinExistence type="predicted"/>
<evidence type="ECO:0000313" key="2">
    <source>
        <dbReference type="Proteomes" id="UP000043107"/>
    </source>
</evidence>
<sequence>MSIETIRPEGPSGEWTVTDRLDYGGTMLRVAERDGHQFVCNGTIPVSEAGPPFVGTLAAELERHPFDVLDRAAGRPIIEAYRARLIARHLFDPLDPDWTHDGHPHLYLIDRTMGVDGLARLPEDRLARMDGHTLTVECFDTDRPVLEFVADGRPVEYVVRRTPWTGRPWTTS</sequence>
<reference evidence="1 2" key="1">
    <citation type="submission" date="2014-09" db="EMBL/GenBank/DDBJ databases">
        <authorList>
            <person name="Bertelli C."/>
        </authorList>
    </citation>
    <scope>NUCLEOTIDE SEQUENCE [LARGE SCALE GENOMIC DNA]</scope>
    <source>
        <strain evidence="1 2">BIC1401111250</strain>
    </source>
</reference>
<protein>
    <submittedName>
        <fullName evidence="1">Uncharacterized protein</fullName>
    </submittedName>
</protein>
<name>A0ABM9R4Y0_BIFLI</name>
<dbReference type="Proteomes" id="UP000043107">
    <property type="component" value="Unassembled WGS sequence"/>
</dbReference>
<organism evidence="1 2">
    <name type="scientific">Bifidobacterium longum subsp. infantis</name>
    <dbReference type="NCBI Taxonomy" id="1682"/>
    <lineage>
        <taxon>Bacteria</taxon>
        <taxon>Bacillati</taxon>
        <taxon>Actinomycetota</taxon>
        <taxon>Actinomycetes</taxon>
        <taxon>Bifidobacteriales</taxon>
        <taxon>Bifidobacteriaceae</taxon>
        <taxon>Bifidobacterium</taxon>
    </lineage>
</organism>
<comment type="caution">
    <text evidence="1">The sequence shown here is derived from an EMBL/GenBank/DDBJ whole genome shotgun (WGS) entry which is preliminary data.</text>
</comment>
<evidence type="ECO:0000313" key="1">
    <source>
        <dbReference type="EMBL" id="CEF01848.1"/>
    </source>
</evidence>
<gene>
    <name evidence="1" type="ORF">BLIC_c01412</name>
</gene>
<accession>A0ABM9R4Y0</accession>
<keyword evidence="2" id="KW-1185">Reference proteome</keyword>
<dbReference type="EMBL" id="CCWP01000029">
    <property type="protein sequence ID" value="CEF01848.1"/>
    <property type="molecule type" value="Genomic_DNA"/>
</dbReference>
<dbReference type="RefSeq" id="WP_012577633.1">
    <property type="nucleotide sequence ID" value="NZ_CBCRZZ010000007.1"/>
</dbReference>